<dbReference type="Proteomes" id="UP000030762">
    <property type="component" value="Unassembled WGS sequence"/>
</dbReference>
<proteinExistence type="predicted"/>
<feature type="domain" description="SAC" evidence="3">
    <location>
        <begin position="149"/>
        <end position="566"/>
    </location>
</feature>
<dbReference type="GO" id="GO:0043812">
    <property type="term" value="F:phosphatidylinositol-4-phosphate phosphatase activity"/>
    <property type="evidence" value="ECO:0007669"/>
    <property type="project" value="TreeGrafter"/>
</dbReference>
<evidence type="ECO:0000313" key="4">
    <source>
        <dbReference type="EMBL" id="EQC42576.1"/>
    </source>
</evidence>
<dbReference type="GeneID" id="19941033"/>
<dbReference type="Pfam" id="PF02383">
    <property type="entry name" value="Syja_N"/>
    <property type="match status" value="1"/>
</dbReference>
<feature type="transmembrane region" description="Helical" evidence="2">
    <location>
        <begin position="669"/>
        <end position="685"/>
    </location>
</feature>
<name>T0R6N1_SAPDV</name>
<dbReference type="PROSITE" id="PS50275">
    <property type="entry name" value="SAC"/>
    <property type="match status" value="1"/>
</dbReference>
<dbReference type="InterPro" id="IPR002013">
    <property type="entry name" value="SAC_dom"/>
</dbReference>
<keyword evidence="2" id="KW-0812">Transmembrane</keyword>
<dbReference type="eggNOG" id="KOG1889">
    <property type="taxonomic scope" value="Eukaryota"/>
</dbReference>
<protein>
    <recommendedName>
        <fullName evidence="3">SAC domain-containing protein</fullName>
    </recommendedName>
</protein>
<sequence>MSLFRVHCKANQLLIEDCRKGESSWLKVSIPVMRPASSEAPLSAAKGAAPTSAPYQGLVDLDEVARVPDDNDSPPIPVDAIYGVYSLLSGPHMAFMKKSRVVGKGPGGEVLYQMTELEFIPVSETLHRQFLSTATKQEKHDEAVYLNMLSTMGKSQLFYYSFEYHLTLSAQRRFGTSGLKLPMHLRADEGFFWNKPVLEPFFRSKLKLEKWIVPVINGYVKVMPNVKLSADVPAFDFFFFTRRSWRRIGTRFNVRGVDKDGHTANFAETEVLMRKPDGGISSYVQIRGSIPLYWDQMVTLKYMPRTRYAFSSSESIVDWNELAFRAHFDQIIAKYGHITVVNLIDKAGKSATVRDQAQLGTAYQKYAKKYNAQSVDGSAPSPLQTASSSLDDDKPLERSDRSGSFLGDSGGLIPPSPRLRFRRSTPSVETVSPPAALSPKPSLFAEPITYVWFDFHHECRKMQWGNLSKLMDQVNDCFSKYDWFEADRDGRVLKKQKGVFRVNCMDNLDRTNVVMSLIGRRAMLQALNVNTANITNWLDSPFEAFELQFKNAWADNADAVSVMYAGTGALKTDFTRTGKRTLAGAIQDGVNSVTRYYLNNFSDGIRQDAMDLFVGNYAVDRRADSPFTMQQQHSFFHLLMEMAVVALMVIGVSLSLHNAEDLVLRIRDGAIAAIFGFATVGYLLLKKGSFRTVGRHFVCKPSFCSSGYIRRKDA</sequence>
<dbReference type="InParanoid" id="T0R6N1"/>
<feature type="transmembrane region" description="Helical" evidence="2">
    <location>
        <begin position="635"/>
        <end position="657"/>
    </location>
</feature>
<dbReference type="RefSeq" id="XP_008603999.1">
    <property type="nucleotide sequence ID" value="XM_008605777.1"/>
</dbReference>
<evidence type="ECO:0000256" key="1">
    <source>
        <dbReference type="SAM" id="MobiDB-lite"/>
    </source>
</evidence>
<dbReference type="GO" id="GO:0005783">
    <property type="term" value="C:endoplasmic reticulum"/>
    <property type="evidence" value="ECO:0007669"/>
    <property type="project" value="TreeGrafter"/>
</dbReference>
<dbReference type="AlphaFoldDB" id="T0R6N1"/>
<dbReference type="PANTHER" id="PTHR45662">
    <property type="entry name" value="PHOSPHATIDYLINOSITIDE PHOSPHATASE SAC1"/>
    <property type="match status" value="1"/>
</dbReference>
<feature type="compositionally biased region" description="Basic and acidic residues" evidence="1">
    <location>
        <begin position="391"/>
        <end position="401"/>
    </location>
</feature>
<feature type="compositionally biased region" description="Polar residues" evidence="1">
    <location>
        <begin position="374"/>
        <end position="389"/>
    </location>
</feature>
<dbReference type="EMBL" id="JH767132">
    <property type="protein sequence ID" value="EQC42576.1"/>
    <property type="molecule type" value="Genomic_DNA"/>
</dbReference>
<accession>T0R6N1</accession>
<keyword evidence="2" id="KW-0472">Membrane</keyword>
<dbReference type="VEuPathDB" id="FungiDB:SDRG_00306"/>
<evidence type="ECO:0000259" key="3">
    <source>
        <dbReference type="PROSITE" id="PS50275"/>
    </source>
</evidence>
<organism evidence="4 5">
    <name type="scientific">Saprolegnia diclina (strain VS20)</name>
    <dbReference type="NCBI Taxonomy" id="1156394"/>
    <lineage>
        <taxon>Eukaryota</taxon>
        <taxon>Sar</taxon>
        <taxon>Stramenopiles</taxon>
        <taxon>Oomycota</taxon>
        <taxon>Saprolegniomycetes</taxon>
        <taxon>Saprolegniales</taxon>
        <taxon>Saprolegniaceae</taxon>
        <taxon>Saprolegnia</taxon>
    </lineage>
</organism>
<reference evidence="4 5" key="1">
    <citation type="submission" date="2012-04" db="EMBL/GenBank/DDBJ databases">
        <title>The Genome Sequence of Saprolegnia declina VS20.</title>
        <authorList>
            <consortium name="The Broad Institute Genome Sequencing Platform"/>
            <person name="Russ C."/>
            <person name="Nusbaum C."/>
            <person name="Tyler B."/>
            <person name="van West P."/>
            <person name="Dieguez-Uribeondo J."/>
            <person name="de Bruijn I."/>
            <person name="Tripathy S."/>
            <person name="Jiang R."/>
            <person name="Young S.K."/>
            <person name="Zeng Q."/>
            <person name="Gargeya S."/>
            <person name="Fitzgerald M."/>
            <person name="Haas B."/>
            <person name="Abouelleil A."/>
            <person name="Alvarado L."/>
            <person name="Arachchi H.M."/>
            <person name="Berlin A."/>
            <person name="Chapman S.B."/>
            <person name="Goldberg J."/>
            <person name="Griggs A."/>
            <person name="Gujja S."/>
            <person name="Hansen M."/>
            <person name="Howarth C."/>
            <person name="Imamovic A."/>
            <person name="Larimer J."/>
            <person name="McCowen C."/>
            <person name="Montmayeur A."/>
            <person name="Murphy C."/>
            <person name="Neiman D."/>
            <person name="Pearson M."/>
            <person name="Priest M."/>
            <person name="Roberts A."/>
            <person name="Saif S."/>
            <person name="Shea T."/>
            <person name="Sisk P."/>
            <person name="Sykes S."/>
            <person name="Wortman J."/>
            <person name="Nusbaum C."/>
            <person name="Birren B."/>
        </authorList>
    </citation>
    <scope>NUCLEOTIDE SEQUENCE [LARGE SCALE GENOMIC DNA]</scope>
    <source>
        <strain evidence="4 5">VS20</strain>
    </source>
</reference>
<dbReference type="OrthoDB" id="405996at2759"/>
<dbReference type="PANTHER" id="PTHR45662:SF2">
    <property type="entry name" value="PHOSPHATIDYLINOSITOL-3-PHOSPHATASE SAC1"/>
    <property type="match status" value="1"/>
</dbReference>
<keyword evidence="2" id="KW-1133">Transmembrane helix</keyword>
<evidence type="ECO:0000313" key="5">
    <source>
        <dbReference type="Proteomes" id="UP000030762"/>
    </source>
</evidence>
<dbReference type="STRING" id="1156394.T0R6N1"/>
<evidence type="ECO:0000256" key="2">
    <source>
        <dbReference type="SAM" id="Phobius"/>
    </source>
</evidence>
<gene>
    <name evidence="4" type="ORF">SDRG_00306</name>
</gene>
<feature type="region of interest" description="Disordered" evidence="1">
    <location>
        <begin position="374"/>
        <end position="436"/>
    </location>
</feature>
<keyword evidence="5" id="KW-1185">Reference proteome</keyword>
<dbReference type="GO" id="GO:0046856">
    <property type="term" value="P:phosphatidylinositol dephosphorylation"/>
    <property type="evidence" value="ECO:0007669"/>
    <property type="project" value="TreeGrafter"/>
</dbReference>
<dbReference type="OMA" id="FIYRINC"/>